<evidence type="ECO:0000259" key="1">
    <source>
        <dbReference type="Pfam" id="PF04424"/>
    </source>
</evidence>
<dbReference type="AlphaFoldDB" id="A0A6A7C1U7"/>
<dbReference type="GO" id="GO:0071944">
    <property type="term" value="C:cell periphery"/>
    <property type="evidence" value="ECO:0007669"/>
    <property type="project" value="TreeGrafter"/>
</dbReference>
<organism evidence="2 3">
    <name type="scientific">Piedraia hortae CBS 480.64</name>
    <dbReference type="NCBI Taxonomy" id="1314780"/>
    <lineage>
        <taxon>Eukaryota</taxon>
        <taxon>Fungi</taxon>
        <taxon>Dikarya</taxon>
        <taxon>Ascomycota</taxon>
        <taxon>Pezizomycotina</taxon>
        <taxon>Dothideomycetes</taxon>
        <taxon>Dothideomycetidae</taxon>
        <taxon>Capnodiales</taxon>
        <taxon>Piedraiaceae</taxon>
        <taxon>Piedraia</taxon>
    </lineage>
</organism>
<protein>
    <recommendedName>
        <fullName evidence="1">MINDY deubiquitinase domain-containing protein</fullName>
    </recommendedName>
</protein>
<name>A0A6A7C1U7_9PEZI</name>
<feature type="non-terminal residue" evidence="2">
    <location>
        <position position="274"/>
    </location>
</feature>
<feature type="domain" description="MINDY deubiquitinase" evidence="1">
    <location>
        <begin position="2"/>
        <end position="274"/>
    </location>
</feature>
<dbReference type="GO" id="GO:0005829">
    <property type="term" value="C:cytosol"/>
    <property type="evidence" value="ECO:0007669"/>
    <property type="project" value="TreeGrafter"/>
</dbReference>
<dbReference type="InterPro" id="IPR007518">
    <property type="entry name" value="MINDY"/>
</dbReference>
<dbReference type="PANTHER" id="PTHR18063">
    <property type="entry name" value="NF-E2 INDUCIBLE PROTEIN"/>
    <property type="match status" value="1"/>
</dbReference>
<dbReference type="Proteomes" id="UP000799421">
    <property type="component" value="Unassembled WGS sequence"/>
</dbReference>
<evidence type="ECO:0000313" key="3">
    <source>
        <dbReference type="Proteomes" id="UP000799421"/>
    </source>
</evidence>
<dbReference type="GO" id="GO:0071108">
    <property type="term" value="P:protein K48-linked deubiquitination"/>
    <property type="evidence" value="ECO:0007669"/>
    <property type="project" value="TreeGrafter"/>
</dbReference>
<evidence type="ECO:0000313" key="2">
    <source>
        <dbReference type="EMBL" id="KAF2860905.1"/>
    </source>
</evidence>
<dbReference type="OrthoDB" id="10261212at2759"/>
<feature type="non-terminal residue" evidence="2">
    <location>
        <position position="1"/>
    </location>
</feature>
<dbReference type="Pfam" id="PF04424">
    <property type="entry name" value="MINDY_DUB"/>
    <property type="match status" value="1"/>
</dbReference>
<dbReference type="EMBL" id="MU005977">
    <property type="protein sequence ID" value="KAF2860905.1"/>
    <property type="molecule type" value="Genomic_DNA"/>
</dbReference>
<dbReference type="PANTHER" id="PTHR18063:SF6">
    <property type="entry name" value="UBIQUITIN CARBOXYL-TERMINAL HYDROLASE"/>
    <property type="match status" value="1"/>
</dbReference>
<sequence>ESFSIKHINWYDASCDKMRNSPILVQNANGPCPLLALVNALVLSTPHSSSPTALVEMLRTRETISLSLLLEAVFDQLVSGNRTQNLPEVDELYAFLKRLHTGMNVNPSFITPGQFDETKEMRLHKTFNIPLIHAWVPSATSPAFFAFQRTAPTFEDAQNIQFQEPLLEEKRLAGGLTPDEQQTLSDIQTIKYFLTTWPTQLTEYGLTWLGKTLKPGQFANLFRNDHFSTLYKEPKRGALMTLVTDAGYSSHDEIVWESLVDVNGSASELFSGDF</sequence>
<keyword evidence="3" id="KW-1185">Reference proteome</keyword>
<dbReference type="GO" id="GO:1990380">
    <property type="term" value="F:K48-linked deubiquitinase activity"/>
    <property type="evidence" value="ECO:0007669"/>
    <property type="project" value="InterPro"/>
</dbReference>
<dbReference type="GO" id="GO:0016807">
    <property type="term" value="F:cysteine-type carboxypeptidase activity"/>
    <property type="evidence" value="ECO:0007669"/>
    <property type="project" value="TreeGrafter"/>
</dbReference>
<accession>A0A6A7C1U7</accession>
<dbReference type="InterPro" id="IPR033979">
    <property type="entry name" value="MINDY_domain"/>
</dbReference>
<reference evidence="2" key="1">
    <citation type="journal article" date="2020" name="Stud. Mycol.">
        <title>101 Dothideomycetes genomes: a test case for predicting lifestyles and emergence of pathogens.</title>
        <authorList>
            <person name="Haridas S."/>
            <person name="Albert R."/>
            <person name="Binder M."/>
            <person name="Bloem J."/>
            <person name="Labutti K."/>
            <person name="Salamov A."/>
            <person name="Andreopoulos B."/>
            <person name="Baker S."/>
            <person name="Barry K."/>
            <person name="Bills G."/>
            <person name="Bluhm B."/>
            <person name="Cannon C."/>
            <person name="Castanera R."/>
            <person name="Culley D."/>
            <person name="Daum C."/>
            <person name="Ezra D."/>
            <person name="Gonzalez J."/>
            <person name="Henrissat B."/>
            <person name="Kuo A."/>
            <person name="Liang C."/>
            <person name="Lipzen A."/>
            <person name="Lutzoni F."/>
            <person name="Magnuson J."/>
            <person name="Mondo S."/>
            <person name="Nolan M."/>
            <person name="Ohm R."/>
            <person name="Pangilinan J."/>
            <person name="Park H.-J."/>
            <person name="Ramirez L."/>
            <person name="Alfaro M."/>
            <person name="Sun H."/>
            <person name="Tritt A."/>
            <person name="Yoshinaga Y."/>
            <person name="Zwiers L.-H."/>
            <person name="Turgeon B."/>
            <person name="Goodwin S."/>
            <person name="Spatafora J."/>
            <person name="Crous P."/>
            <person name="Grigoriev I."/>
        </authorList>
    </citation>
    <scope>NUCLEOTIDE SEQUENCE</scope>
    <source>
        <strain evidence="2">CBS 480.64</strain>
    </source>
</reference>
<dbReference type="GO" id="GO:0004843">
    <property type="term" value="F:cysteine-type deubiquitinase activity"/>
    <property type="evidence" value="ECO:0007669"/>
    <property type="project" value="InterPro"/>
</dbReference>
<proteinExistence type="predicted"/>
<gene>
    <name evidence="2" type="ORF">K470DRAFT_199492</name>
</gene>